<feature type="region of interest" description="Disordered" evidence="1">
    <location>
        <begin position="1513"/>
        <end position="1535"/>
    </location>
</feature>
<dbReference type="Proteomes" id="UP000005203">
    <property type="component" value="Linkage group LG16"/>
</dbReference>
<dbReference type="GeneID" id="726354"/>
<sequence>MWKLGNRSVIVLVSVLSGCVFLYNVWGPILILTISLFFTIYACYSLIINDSLLSPHAFLLLDYCKHFFSEVRTSFETIIDHIYQYIRQFLETANRQFRKRYLTQTYSRMERRRGLNYQLSSDPYPTRKNSAHFEPIAELSPISKNLQKANVSDDINFKNNFYHNSGHSPYDHNSFITKRTSIRTFPRNKEELENQTFKLSPCGQMLSKRSPIYGQNHAMMQMEDTKYFDAEGSSWNFRTNSKADTKTEERTDVQAGPLLSSTRYNIDPKVYNDVTSPGLTSRLTKYVAEANNKLTHQSKYHVGQFPKVNLHATSVPLINAKSVKTRTPVTVRVAPSHTIRCSPSKQNILTNSHQSDSSCFSPSVAQALREISLKRHASREDVTSDLAKKQRTDGIINKKFETQDETKQKRSREESLKSEDDTSPHSSKTIRPTKRTKTPSCYDIINSLSSSKHVVSGVKRKARDFSRSGTPDFEKHFKSLECVQNASTQTLVQVSNASPKHHNHEITEKKNNSDVCNSVEKLPEYSPLKGILKTSNKSIEYESDDNFAHTKYLNTQNNDKDHSIKSMIATDSTKLTHKLFMRAEPERNEKLRMLVEEQGNIRAKFTTDDVEEIKKEDIADMRQTSMRARLQSMFDAISGKAASQINPDVVIQAEEVNIVKPVACPVTCVTLNSSTTTTNVNTTPISTSAVAPNPGTSEFNTKSPKHVTFNLSDKDSSSNTNFATIFKSKNESISTSVSGKIDNAAPKITLTSTKSEIISQSIISNTTTSSPISSNVQTFNFDKSASVTSTANTSPIRVVDSVSANNKSLSVISTTSSIFGNFITTTPISSPVSMSTTITNAKTEANQNISKSISQSTTNSNVSIGNNNLIFTSTHSNSMTSSTIVKSKEQSLESTSIATKINMTPFTSITNIANSNNTSITTSTITTSIVSTSNVTTSTPLFTFGNNANKQVMTSKSEGFVFGSVGKTSENNGAFGCVTTSQQVSIITNTVMTSSNNQSNTQTNSITNITTSTGFQSNAKTSIPTFGSSTNSTFVSSTISSTNDSKPGFSFNNTSSAANTVTGNSNTNSNTTLFTIGNNNSNSSFGTPSSITSCNTAQFVSNTGSIFTNSSSTQSIFGATTTNSNQSVFGTPSSSNTTTAIFTLPKSTITSVFGSNVSTTSTGFASTNSMPIFSNIGGSSIQITNTTSIPVFGSSTSLSTSGITSSGTNSVGSNLFSNVNSTTSTSIFPTTNNIFGQTNSTGNFKNNPGVFGNNSGSALFGSHPTTSSTFATANVSSNSTVSTFGSTNISVSNASVPTFGATNTVTSDFGSQNQNKGNSDVQNSDSQNFGVRNSIFRGENTAGPVFGASNSGTNHFNSSASNNTFSGQNTSISSNPTFGMAATGTPNGTATFGDNKVSPFGSQSSTFGTPNITSPTFGNTNANESNTTSNIFTFGANQKPPQQSTTVFPFGTNSNTNNNATIGATASTSSPFQFGTTTSNSATGFNFSAPSTTPSINFGTTSSTSTFNAPTPGMFSIGSGSTAPRSRNIRTRKLR</sequence>
<dbReference type="PROSITE" id="PS51257">
    <property type="entry name" value="PROKAR_LIPOPROTEIN"/>
    <property type="match status" value="1"/>
</dbReference>
<keyword evidence="2" id="KW-1133">Transmembrane helix</keyword>
<accession>A0A8B6XD54</accession>
<feature type="region of interest" description="Disordered" evidence="1">
    <location>
        <begin position="377"/>
        <end position="441"/>
    </location>
</feature>
<dbReference type="KEGG" id="ame:726354"/>
<feature type="compositionally biased region" description="Polar residues" evidence="1">
    <location>
        <begin position="1401"/>
        <end position="1418"/>
    </location>
</feature>
<dbReference type="EnsemblMetazoa" id="XM_001122097">
    <property type="protein sequence ID" value="XP_001122097"/>
    <property type="gene ID" value="LOC726354"/>
</dbReference>
<gene>
    <name evidence="5" type="primary">LOC726354</name>
</gene>
<keyword evidence="2" id="KW-0812">Transmembrane</keyword>
<protein>
    <submittedName>
        <fullName evidence="5">Uncharacterized protein LOC726354</fullName>
    </submittedName>
</protein>
<keyword evidence="4" id="KW-1185">Reference proteome</keyword>
<feature type="transmembrane region" description="Helical" evidence="2">
    <location>
        <begin position="9"/>
        <end position="42"/>
    </location>
</feature>
<feature type="compositionally biased region" description="Low complexity" evidence="1">
    <location>
        <begin position="1419"/>
        <end position="1428"/>
    </location>
</feature>
<dbReference type="RefSeq" id="XP_001122097.3">
    <property type="nucleotide sequence ID" value="XM_001122097.5"/>
</dbReference>
<reference evidence="3" key="1">
    <citation type="submission" date="2021-01" db="UniProtKB">
        <authorList>
            <consortium name="EnsemblMetazoa"/>
        </authorList>
    </citation>
    <scope>IDENTIFICATION</scope>
    <source>
        <strain evidence="3">DH4</strain>
    </source>
</reference>
<evidence type="ECO:0000256" key="1">
    <source>
        <dbReference type="SAM" id="MobiDB-lite"/>
    </source>
</evidence>
<feature type="region of interest" description="Disordered" evidence="1">
    <location>
        <begin position="1401"/>
        <end position="1428"/>
    </location>
</feature>
<evidence type="ECO:0000313" key="5">
    <source>
        <dbReference type="RefSeq" id="XP_001122097.3"/>
    </source>
</evidence>
<evidence type="ECO:0000313" key="4">
    <source>
        <dbReference type="Proteomes" id="UP000005203"/>
    </source>
</evidence>
<keyword evidence="2" id="KW-0472">Membrane</keyword>
<feature type="compositionally biased region" description="Basic and acidic residues" evidence="1">
    <location>
        <begin position="378"/>
        <end position="423"/>
    </location>
</feature>
<reference evidence="5" key="2">
    <citation type="submission" date="2025-04" db="UniProtKB">
        <authorList>
            <consortium name="RefSeq"/>
        </authorList>
    </citation>
    <scope>IDENTIFICATION</scope>
    <source>
        <strain evidence="5">DH4</strain>
        <tissue evidence="5">Whole body</tissue>
    </source>
</reference>
<evidence type="ECO:0000313" key="3">
    <source>
        <dbReference type="EnsemblMetazoa" id="XP_001122097"/>
    </source>
</evidence>
<accession>A0A7M7FYZ2</accession>
<proteinExistence type="predicted"/>
<evidence type="ECO:0000256" key="2">
    <source>
        <dbReference type="SAM" id="Phobius"/>
    </source>
</evidence>
<name>A0A7M7FYZ2_APIME</name>
<dbReference type="OrthoDB" id="7765355at2759"/>
<organism evidence="3">
    <name type="scientific">Apis mellifera</name>
    <name type="common">Honeybee</name>
    <dbReference type="NCBI Taxonomy" id="7460"/>
    <lineage>
        <taxon>Eukaryota</taxon>
        <taxon>Metazoa</taxon>
        <taxon>Ecdysozoa</taxon>
        <taxon>Arthropoda</taxon>
        <taxon>Hexapoda</taxon>
        <taxon>Insecta</taxon>
        <taxon>Pterygota</taxon>
        <taxon>Neoptera</taxon>
        <taxon>Endopterygota</taxon>
        <taxon>Hymenoptera</taxon>
        <taxon>Apocrita</taxon>
        <taxon>Aculeata</taxon>
        <taxon>Apoidea</taxon>
        <taxon>Anthophila</taxon>
        <taxon>Apidae</taxon>
        <taxon>Apis</taxon>
    </lineage>
</organism>
<feature type="region of interest" description="Disordered" evidence="1">
    <location>
        <begin position="683"/>
        <end position="703"/>
    </location>
</feature>